<evidence type="ECO:0000313" key="1">
    <source>
        <dbReference type="EMBL" id="WMV10864.1"/>
    </source>
</evidence>
<accession>A0AAF0PZM8</accession>
<reference evidence="1" key="1">
    <citation type="submission" date="2023-08" db="EMBL/GenBank/DDBJ databases">
        <title>A de novo genome assembly of Solanum verrucosum Schlechtendal, a Mexican diploid species geographically isolated from the other diploid A-genome species in potato relatives.</title>
        <authorList>
            <person name="Hosaka K."/>
        </authorList>
    </citation>
    <scope>NUCLEOTIDE SEQUENCE</scope>
    <source>
        <tissue evidence="1">Young leaves</tissue>
    </source>
</reference>
<name>A0AAF0PZM8_SOLVR</name>
<keyword evidence="2" id="KW-1185">Reference proteome</keyword>
<dbReference type="EMBL" id="CP133612">
    <property type="protein sequence ID" value="WMV10864.1"/>
    <property type="molecule type" value="Genomic_DNA"/>
</dbReference>
<protein>
    <submittedName>
        <fullName evidence="1">Uncharacterized protein</fullName>
    </submittedName>
</protein>
<dbReference type="Proteomes" id="UP001234989">
    <property type="component" value="Chromosome 1"/>
</dbReference>
<evidence type="ECO:0000313" key="2">
    <source>
        <dbReference type="Proteomes" id="UP001234989"/>
    </source>
</evidence>
<dbReference type="AlphaFoldDB" id="A0AAF0PZM8"/>
<organism evidence="1 2">
    <name type="scientific">Solanum verrucosum</name>
    <dbReference type="NCBI Taxonomy" id="315347"/>
    <lineage>
        <taxon>Eukaryota</taxon>
        <taxon>Viridiplantae</taxon>
        <taxon>Streptophyta</taxon>
        <taxon>Embryophyta</taxon>
        <taxon>Tracheophyta</taxon>
        <taxon>Spermatophyta</taxon>
        <taxon>Magnoliopsida</taxon>
        <taxon>eudicotyledons</taxon>
        <taxon>Gunneridae</taxon>
        <taxon>Pentapetalae</taxon>
        <taxon>asterids</taxon>
        <taxon>lamiids</taxon>
        <taxon>Solanales</taxon>
        <taxon>Solanaceae</taxon>
        <taxon>Solanoideae</taxon>
        <taxon>Solaneae</taxon>
        <taxon>Solanum</taxon>
    </lineage>
</organism>
<gene>
    <name evidence="1" type="ORF">MTR67_004249</name>
</gene>
<proteinExistence type="predicted"/>
<sequence>MFLNFTLFGEYEQKGKMSYNHVEEPLHLLEAFRSRSLWM</sequence>